<accession>A0A1M7QYN3</accession>
<dbReference type="Proteomes" id="UP000184111">
    <property type="component" value="Unassembled WGS sequence"/>
</dbReference>
<reference evidence="2 3" key="1">
    <citation type="submission" date="2016-11" db="EMBL/GenBank/DDBJ databases">
        <authorList>
            <person name="Jaros S."/>
            <person name="Januszkiewicz K."/>
            <person name="Wedrychowicz H."/>
        </authorList>
    </citation>
    <scope>NUCLEOTIDE SEQUENCE [LARGE SCALE GENOMIC DNA]</scope>
    <source>
        <strain evidence="2 3">CGMCC 4.2025</strain>
    </source>
</reference>
<evidence type="ECO:0000313" key="2">
    <source>
        <dbReference type="EMBL" id="SHN37338.1"/>
    </source>
</evidence>
<feature type="transmembrane region" description="Helical" evidence="1">
    <location>
        <begin position="46"/>
        <end position="68"/>
    </location>
</feature>
<evidence type="ECO:0000313" key="3">
    <source>
        <dbReference type="Proteomes" id="UP000184111"/>
    </source>
</evidence>
<evidence type="ECO:0000256" key="1">
    <source>
        <dbReference type="SAM" id="Phobius"/>
    </source>
</evidence>
<keyword evidence="1" id="KW-1133">Transmembrane helix</keyword>
<dbReference type="OrthoDB" id="9429622at2"/>
<dbReference type="EMBL" id="FRBI01000052">
    <property type="protein sequence ID" value="SHN37338.1"/>
    <property type="molecule type" value="Genomic_DNA"/>
</dbReference>
<dbReference type="AlphaFoldDB" id="A0A1M7QYN3"/>
<organism evidence="2 3">
    <name type="scientific">Actinacidiphila paucisporea</name>
    <dbReference type="NCBI Taxonomy" id="310782"/>
    <lineage>
        <taxon>Bacteria</taxon>
        <taxon>Bacillati</taxon>
        <taxon>Actinomycetota</taxon>
        <taxon>Actinomycetes</taxon>
        <taxon>Kitasatosporales</taxon>
        <taxon>Streptomycetaceae</taxon>
        <taxon>Actinacidiphila</taxon>
    </lineage>
</organism>
<keyword evidence="1" id="KW-0472">Membrane</keyword>
<gene>
    <name evidence="2" type="ORF">SAMN05216499_1526</name>
</gene>
<dbReference type="RefSeq" id="WP_073503043.1">
    <property type="nucleotide sequence ID" value="NZ_FRBI01000052.1"/>
</dbReference>
<proteinExistence type="predicted"/>
<sequence>MTDVSAEKRQQAKAAAANVAVTANDTAVVLGTAGVVVTAAGVTTGVGALAGVWVGATLGVGSFAAWFIGNRYQRIANDPPREDFEQVTESSARLLEDAVPTEEPHATVHRLVANHVLLSDALSAMLVSLERFDGAVLADDADAANRQAEAVRLNAQTAAYLQDTITVLAGTVNQLWLENQDNLAWSDVTLEQVQQLHGEAAGAPFQAIMAGVEDLTDNDPFSSLDSSEDPVLLATEIPSQPRAILGDEYVAELAGLSETLRELVV</sequence>
<protein>
    <submittedName>
        <fullName evidence="2">Uncharacterized protein</fullName>
    </submittedName>
</protein>
<keyword evidence="3" id="KW-1185">Reference proteome</keyword>
<keyword evidence="1" id="KW-0812">Transmembrane</keyword>
<name>A0A1M7QYN3_9ACTN</name>